<accession>A0AAD5SE39</accession>
<evidence type="ECO:0000313" key="2">
    <source>
        <dbReference type="Proteomes" id="UP001212841"/>
    </source>
</evidence>
<keyword evidence="2" id="KW-1185">Reference proteome</keyword>
<reference evidence="1" key="1">
    <citation type="submission" date="2020-05" db="EMBL/GenBank/DDBJ databases">
        <title>Phylogenomic resolution of chytrid fungi.</title>
        <authorList>
            <person name="Stajich J.E."/>
            <person name="Amses K."/>
            <person name="Simmons R."/>
            <person name="Seto K."/>
            <person name="Myers J."/>
            <person name="Bonds A."/>
            <person name="Quandt C.A."/>
            <person name="Barry K."/>
            <person name="Liu P."/>
            <person name="Grigoriev I."/>
            <person name="Longcore J.E."/>
            <person name="James T.Y."/>
        </authorList>
    </citation>
    <scope>NUCLEOTIDE SEQUENCE</scope>
    <source>
        <strain evidence="1">JEL0318</strain>
    </source>
</reference>
<dbReference type="Pfam" id="PF09492">
    <property type="entry name" value="Pec_lyase"/>
    <property type="match status" value="1"/>
</dbReference>
<organism evidence="1 2">
    <name type="scientific">Rhizophlyctis rosea</name>
    <dbReference type="NCBI Taxonomy" id="64517"/>
    <lineage>
        <taxon>Eukaryota</taxon>
        <taxon>Fungi</taxon>
        <taxon>Fungi incertae sedis</taxon>
        <taxon>Chytridiomycota</taxon>
        <taxon>Chytridiomycota incertae sedis</taxon>
        <taxon>Chytridiomycetes</taxon>
        <taxon>Rhizophlyctidales</taxon>
        <taxon>Rhizophlyctidaceae</taxon>
        <taxon>Rhizophlyctis</taxon>
    </lineage>
</organism>
<dbReference type="AlphaFoldDB" id="A0AAD5SE39"/>
<sequence>MANWYTKARTKWSTSLADKILSYQQSNGGWPKNLDYASISAGSGGNDAGTFDNGATITEMVYLAEIYKSTGNTKYRDAVRKAATYILTSQYNTGGWPQFYPLKGGYANHVTFNDDAMAHVLTVLDSASKKIAPFNDDTIFTSTDRAKFVTAVQKGVDYILKSQWKQNGVLTVWCAQHGKDDYLPKAARAYELESLSGLESVGILAFLMTQPQTSQIQTAVKAGLAWYRSPKTYLDGYTYKSGQNSPIVAQSGAKMWYRFYDLNTNRGFFSDRDGGKYYDIMQISEERRTGYQWGGSYGDTIGKYASSVGY</sequence>
<dbReference type="InterPro" id="IPR012669">
    <property type="entry name" value="Pectate_lyase"/>
</dbReference>
<dbReference type="NCBIfam" id="TIGR02474">
    <property type="entry name" value="pec_lyase"/>
    <property type="match status" value="1"/>
</dbReference>
<protein>
    <recommendedName>
        <fullName evidence="3">Pectate lyase</fullName>
    </recommendedName>
</protein>
<comment type="caution">
    <text evidence="1">The sequence shown here is derived from an EMBL/GenBank/DDBJ whole genome shotgun (WGS) entry which is preliminary data.</text>
</comment>
<dbReference type="SUPFAM" id="SSF81853">
    <property type="entry name" value="Family 10 polysaccharide lyase"/>
    <property type="match status" value="1"/>
</dbReference>
<proteinExistence type="predicted"/>
<dbReference type="Proteomes" id="UP001212841">
    <property type="component" value="Unassembled WGS sequence"/>
</dbReference>
<name>A0AAD5SE39_9FUNG</name>
<dbReference type="Gene3D" id="1.50.10.20">
    <property type="match status" value="1"/>
</dbReference>
<evidence type="ECO:0008006" key="3">
    <source>
        <dbReference type="Google" id="ProtNLM"/>
    </source>
</evidence>
<dbReference type="EMBL" id="JADGJD010000974">
    <property type="protein sequence ID" value="KAJ3047371.1"/>
    <property type="molecule type" value="Genomic_DNA"/>
</dbReference>
<evidence type="ECO:0000313" key="1">
    <source>
        <dbReference type="EMBL" id="KAJ3047371.1"/>
    </source>
</evidence>
<gene>
    <name evidence="1" type="ORF">HK097_011590</name>
</gene>